<sequence>MSDGSKKGVQLEPYQVVIRPLVTEKGTHQSESYNTYTFVVDKSATKTDIKKAVSDLWNVRVVSVRTQNRGGKPRRHRYKVGYTKSWKKAIVELHEDDRISFF</sequence>
<comment type="similarity">
    <text evidence="1 6">Belongs to the universal ribosomal protein uL23 family.</text>
</comment>
<dbReference type="InterPro" id="IPR013025">
    <property type="entry name" value="Ribosomal_uL23-like"/>
</dbReference>
<dbReference type="EMBL" id="CP036266">
    <property type="protein sequence ID" value="QDT24098.1"/>
    <property type="molecule type" value="Genomic_DNA"/>
</dbReference>
<proteinExistence type="inferred from homology"/>
<keyword evidence="3 6" id="KW-0694">RNA-binding</keyword>
<gene>
    <name evidence="6 7" type="primary">rplW</name>
    <name evidence="7" type="ORF">HG66A1_59240</name>
    <name evidence="8" type="ORF">V6x_58980</name>
</gene>
<organism evidence="7 9">
    <name type="scientific">Gimesia chilikensis</name>
    <dbReference type="NCBI Taxonomy" id="2605989"/>
    <lineage>
        <taxon>Bacteria</taxon>
        <taxon>Pseudomonadati</taxon>
        <taxon>Planctomycetota</taxon>
        <taxon>Planctomycetia</taxon>
        <taxon>Planctomycetales</taxon>
        <taxon>Planctomycetaceae</taxon>
        <taxon>Gimesia</taxon>
    </lineage>
</organism>
<evidence type="ECO:0000256" key="4">
    <source>
        <dbReference type="ARBA" id="ARBA00022980"/>
    </source>
</evidence>
<comment type="function">
    <text evidence="6">One of the early assembly proteins it binds 23S rRNA. One of the proteins that surrounds the polypeptide exit tunnel on the outside of the ribosome. Forms the main docking site for trigger factor binding to the ribosome.</text>
</comment>
<dbReference type="GO" id="GO:0003735">
    <property type="term" value="F:structural constituent of ribosome"/>
    <property type="evidence" value="ECO:0007669"/>
    <property type="project" value="InterPro"/>
</dbReference>
<accession>A0A5A8BLP8</accession>
<dbReference type="Gene3D" id="3.30.70.330">
    <property type="match status" value="1"/>
</dbReference>
<dbReference type="HAMAP" id="MF_01369_B">
    <property type="entry name" value="Ribosomal_uL23_B"/>
    <property type="match status" value="1"/>
</dbReference>
<evidence type="ECO:0000256" key="1">
    <source>
        <dbReference type="ARBA" id="ARBA00006700"/>
    </source>
</evidence>
<evidence type="ECO:0000313" key="9">
    <source>
        <dbReference type="Proteomes" id="UP000320421"/>
    </source>
</evidence>
<dbReference type="RefSeq" id="WP_145044982.1">
    <property type="nucleotide sequence ID" value="NZ_CP036266.1"/>
</dbReference>
<comment type="subunit">
    <text evidence="6">Part of the 50S ribosomal subunit. Contacts protein L29, and trigger factor when it is bound to the ribosome.</text>
</comment>
<dbReference type="PANTHER" id="PTHR11620">
    <property type="entry name" value="60S RIBOSOMAL PROTEIN L23A"/>
    <property type="match status" value="1"/>
</dbReference>
<keyword evidence="2 6" id="KW-0699">rRNA-binding</keyword>
<evidence type="ECO:0000313" key="10">
    <source>
        <dbReference type="Proteomes" id="UP000320722"/>
    </source>
</evidence>
<dbReference type="GO" id="GO:0006412">
    <property type="term" value="P:translation"/>
    <property type="evidence" value="ECO:0007669"/>
    <property type="project" value="UniProtKB-UniRule"/>
</dbReference>
<dbReference type="NCBIfam" id="NF004363">
    <property type="entry name" value="PRK05738.2-4"/>
    <property type="match status" value="1"/>
</dbReference>
<evidence type="ECO:0000256" key="5">
    <source>
        <dbReference type="ARBA" id="ARBA00023274"/>
    </source>
</evidence>
<evidence type="ECO:0000313" key="7">
    <source>
        <dbReference type="EMBL" id="QDT24098.1"/>
    </source>
</evidence>
<dbReference type="SUPFAM" id="SSF54189">
    <property type="entry name" value="Ribosomal proteins S24e, L23 and L15e"/>
    <property type="match status" value="1"/>
</dbReference>
<dbReference type="Pfam" id="PF00276">
    <property type="entry name" value="Ribosomal_L23"/>
    <property type="match status" value="1"/>
</dbReference>
<accession>A0A517PXJ1</accession>
<dbReference type="InterPro" id="IPR012677">
    <property type="entry name" value="Nucleotide-bd_a/b_plait_sf"/>
</dbReference>
<dbReference type="Proteomes" id="UP000320421">
    <property type="component" value="Chromosome"/>
</dbReference>
<keyword evidence="4 6" id="KW-0689">Ribosomal protein</keyword>
<keyword evidence="9" id="KW-1185">Reference proteome</keyword>
<protein>
    <recommendedName>
        <fullName evidence="6">Large ribosomal subunit protein uL23</fullName>
    </recommendedName>
</protein>
<dbReference type="AlphaFoldDB" id="A0A517PXJ1"/>
<dbReference type="FunFam" id="3.30.70.330:FF:000001">
    <property type="entry name" value="50S ribosomal protein L23"/>
    <property type="match status" value="1"/>
</dbReference>
<dbReference type="EMBL" id="CP036347">
    <property type="protein sequence ID" value="QDU06152.1"/>
    <property type="molecule type" value="Genomic_DNA"/>
</dbReference>
<reference evidence="9 10" key="1">
    <citation type="submission" date="2019-02" db="EMBL/GenBank/DDBJ databases">
        <title>Deep-cultivation of Planctomycetes and their phenomic and genomic characterization uncovers novel biology.</title>
        <authorList>
            <person name="Wiegand S."/>
            <person name="Jogler M."/>
            <person name="Boedeker C."/>
            <person name="Pinto D."/>
            <person name="Vollmers J."/>
            <person name="Rivas-Marin E."/>
            <person name="Kohn T."/>
            <person name="Peeters S.H."/>
            <person name="Heuer A."/>
            <person name="Rast P."/>
            <person name="Oberbeckmann S."/>
            <person name="Bunk B."/>
            <person name="Jeske O."/>
            <person name="Meyerdierks A."/>
            <person name="Storesund J.E."/>
            <person name="Kallscheuer N."/>
            <person name="Luecker S."/>
            <person name="Lage O.M."/>
            <person name="Pohl T."/>
            <person name="Merkel B.J."/>
            <person name="Hornburger P."/>
            <person name="Mueller R.-W."/>
            <person name="Bruemmer F."/>
            <person name="Labrenz M."/>
            <person name="Spormann A.M."/>
            <person name="Op den Camp H."/>
            <person name="Overmann J."/>
            <person name="Amann R."/>
            <person name="Jetten M.S.M."/>
            <person name="Mascher T."/>
            <person name="Medema M.H."/>
            <person name="Devos D.P."/>
            <person name="Kaster A.-K."/>
            <person name="Ovreas L."/>
            <person name="Rohde M."/>
            <person name="Galperin M.Y."/>
            <person name="Jogler C."/>
        </authorList>
    </citation>
    <scope>NUCLEOTIDE SEQUENCE [LARGE SCALE GENOMIC DNA]</scope>
    <source>
        <strain evidence="7 9">HG66A1</strain>
        <strain evidence="8 10">V6</strain>
    </source>
</reference>
<dbReference type="GO" id="GO:0019843">
    <property type="term" value="F:rRNA binding"/>
    <property type="evidence" value="ECO:0007669"/>
    <property type="project" value="UniProtKB-UniRule"/>
</dbReference>
<dbReference type="Proteomes" id="UP000320722">
    <property type="component" value="Chromosome"/>
</dbReference>
<evidence type="ECO:0000256" key="6">
    <source>
        <dbReference type="HAMAP-Rule" id="MF_01369"/>
    </source>
</evidence>
<dbReference type="OrthoDB" id="9793353at2"/>
<dbReference type="GO" id="GO:1990904">
    <property type="term" value="C:ribonucleoprotein complex"/>
    <property type="evidence" value="ECO:0007669"/>
    <property type="project" value="UniProtKB-KW"/>
</dbReference>
<evidence type="ECO:0000313" key="8">
    <source>
        <dbReference type="EMBL" id="QDU06152.1"/>
    </source>
</evidence>
<evidence type="ECO:0000256" key="3">
    <source>
        <dbReference type="ARBA" id="ARBA00022884"/>
    </source>
</evidence>
<evidence type="ECO:0000256" key="2">
    <source>
        <dbReference type="ARBA" id="ARBA00022730"/>
    </source>
</evidence>
<name>A0A517PXJ1_9PLAN</name>
<dbReference type="InterPro" id="IPR012678">
    <property type="entry name" value="Ribosomal_uL23/eL15/eS24_sf"/>
</dbReference>
<dbReference type="GO" id="GO:0005840">
    <property type="term" value="C:ribosome"/>
    <property type="evidence" value="ECO:0007669"/>
    <property type="project" value="UniProtKB-KW"/>
</dbReference>
<keyword evidence="5 6" id="KW-0687">Ribonucleoprotein</keyword>
<accession>A0A517WLM1</accession>